<sequence length="138" mass="16009">MAERFVHIEEVEGSIPSTPINFMAASFMKFFWTEHSKIKMKQYGLSKQKLLGILYRPERKEQGIVPGTTAVMKTNKSYSNSLQKNKKALGEIWLMYKDVKDLRKIISAWRYPGVSKPGEEIPIPEDIRQELLNDDVFK</sequence>
<dbReference type="AlphaFoldDB" id="A0A0G0IRI5"/>
<accession>A0A0G0IRI5</accession>
<comment type="caution">
    <text evidence="1">The sequence shown here is derived from an EMBL/GenBank/DDBJ whole genome shotgun (WGS) entry which is preliminary data.</text>
</comment>
<organism evidence="1 2">
    <name type="scientific">Berkelbacteria bacterium GW2011_GWA1_36_9</name>
    <dbReference type="NCBI Taxonomy" id="1618331"/>
    <lineage>
        <taxon>Bacteria</taxon>
        <taxon>Candidatus Berkelbacteria</taxon>
    </lineage>
</organism>
<proteinExistence type="predicted"/>
<dbReference type="Proteomes" id="UP000034508">
    <property type="component" value="Unassembled WGS sequence"/>
</dbReference>
<evidence type="ECO:0000313" key="2">
    <source>
        <dbReference type="Proteomes" id="UP000034508"/>
    </source>
</evidence>
<dbReference type="EMBL" id="LBSM01000003">
    <property type="protein sequence ID" value="KKQ18606.1"/>
    <property type="molecule type" value="Genomic_DNA"/>
</dbReference>
<name>A0A0G0IRI5_9BACT</name>
<gene>
    <name evidence="1" type="ORF">US31_C0003G0035</name>
</gene>
<evidence type="ECO:0000313" key="1">
    <source>
        <dbReference type="EMBL" id="KKQ18606.1"/>
    </source>
</evidence>
<protein>
    <submittedName>
        <fullName evidence="1">Uncharacterized protein</fullName>
    </submittedName>
</protein>
<reference evidence="1 2" key="1">
    <citation type="journal article" date="2015" name="Nature">
        <title>rRNA introns, odd ribosomes, and small enigmatic genomes across a large radiation of phyla.</title>
        <authorList>
            <person name="Brown C.T."/>
            <person name="Hug L.A."/>
            <person name="Thomas B.C."/>
            <person name="Sharon I."/>
            <person name="Castelle C.J."/>
            <person name="Singh A."/>
            <person name="Wilkins M.J."/>
            <person name="Williams K.H."/>
            <person name="Banfield J.F."/>
        </authorList>
    </citation>
    <scope>NUCLEOTIDE SEQUENCE [LARGE SCALE GENOMIC DNA]</scope>
</reference>